<reference evidence="15" key="1">
    <citation type="journal article" date="2019" name="Int. J. Syst. Evol. Microbiol.">
        <title>The Global Catalogue of Microorganisms (GCM) 10K type strain sequencing project: providing services to taxonomists for standard genome sequencing and annotation.</title>
        <authorList>
            <consortium name="The Broad Institute Genomics Platform"/>
            <consortium name="The Broad Institute Genome Sequencing Center for Infectious Disease"/>
            <person name="Wu L."/>
            <person name="Ma J."/>
        </authorList>
    </citation>
    <scope>NUCLEOTIDE SEQUENCE [LARGE SCALE GENOMIC DNA]</scope>
    <source>
        <strain evidence="15">JCM 16578</strain>
    </source>
</reference>
<name>A0ABP7LGA9_9ACTN</name>
<evidence type="ECO:0000256" key="4">
    <source>
        <dbReference type="ARBA" id="ARBA00022490"/>
    </source>
</evidence>
<keyword evidence="6 12" id="KW-0408">Iron</keyword>
<evidence type="ECO:0000256" key="8">
    <source>
        <dbReference type="ARBA" id="ARBA00023015"/>
    </source>
</evidence>
<evidence type="ECO:0000256" key="12">
    <source>
        <dbReference type="HAMAP-Rule" id="MF_01479"/>
    </source>
</evidence>
<dbReference type="RefSeq" id="WP_345553745.1">
    <property type="nucleotide sequence ID" value="NZ_BAAAZA010000039.1"/>
</dbReference>
<keyword evidence="15" id="KW-1185">Reference proteome</keyword>
<feature type="binding site" evidence="12">
    <location>
        <position position="61"/>
    </location>
    <ligand>
        <name>[4Fe-4S] cluster</name>
        <dbReference type="ChEBI" id="CHEBI:49883"/>
    </ligand>
</feature>
<evidence type="ECO:0000256" key="5">
    <source>
        <dbReference type="ARBA" id="ARBA00022723"/>
    </source>
</evidence>
<evidence type="ECO:0000256" key="9">
    <source>
        <dbReference type="ARBA" id="ARBA00023125"/>
    </source>
</evidence>
<dbReference type="PROSITE" id="PS51674">
    <property type="entry name" value="4FE4S_WBL"/>
    <property type="match status" value="1"/>
</dbReference>
<feature type="binding site" evidence="12">
    <location>
        <position position="55"/>
    </location>
    <ligand>
        <name>[4Fe-4S] cluster</name>
        <dbReference type="ChEBI" id="CHEBI:49883"/>
    </ligand>
</feature>
<comment type="cofactor">
    <cofactor evidence="12">
        <name>[4Fe-4S] cluster</name>
        <dbReference type="ChEBI" id="CHEBI:49883"/>
    </cofactor>
    <text evidence="12">Binds 1 [4Fe-4S] cluster per subunit. Following nitrosylation of the [4Fe-4S] cluster binds 1 [4Fe-8(NO)] cluster per subunit.</text>
</comment>
<evidence type="ECO:0000256" key="1">
    <source>
        <dbReference type="ARBA" id="ARBA00004496"/>
    </source>
</evidence>
<evidence type="ECO:0000313" key="15">
    <source>
        <dbReference type="Proteomes" id="UP001501563"/>
    </source>
</evidence>
<dbReference type="InterPro" id="IPR034768">
    <property type="entry name" value="4FE4S_WBL"/>
</dbReference>
<dbReference type="PANTHER" id="PTHR38839">
    <property type="entry name" value="TRANSCRIPTIONAL REGULATOR WHID-RELATED"/>
    <property type="match status" value="1"/>
</dbReference>
<dbReference type="Proteomes" id="UP001501563">
    <property type="component" value="Unassembled WGS sequence"/>
</dbReference>
<evidence type="ECO:0000313" key="14">
    <source>
        <dbReference type="EMBL" id="GAA3898371.1"/>
    </source>
</evidence>
<dbReference type="HAMAP" id="MF_01479">
    <property type="entry name" value="WhiB"/>
    <property type="match status" value="1"/>
</dbReference>
<feature type="domain" description="4Fe-4S Wbl-type" evidence="13">
    <location>
        <begin position="21"/>
        <end position="85"/>
    </location>
</feature>
<evidence type="ECO:0000256" key="6">
    <source>
        <dbReference type="ARBA" id="ARBA00023004"/>
    </source>
</evidence>
<comment type="similarity">
    <text evidence="2 12">Belongs to the WhiB family.</text>
</comment>
<keyword evidence="10 12" id="KW-1015">Disulfide bond</keyword>
<comment type="subcellular location">
    <subcellularLocation>
        <location evidence="1 12">Cytoplasm</location>
    </subcellularLocation>
</comment>
<comment type="function">
    <text evidence="12">Acts as a transcriptional regulator. Probably redox-responsive. The apo- but not holo-form probably binds DNA.</text>
</comment>
<keyword evidence="3 12" id="KW-0004">4Fe-4S</keyword>
<evidence type="ECO:0000256" key="11">
    <source>
        <dbReference type="ARBA" id="ARBA00023163"/>
    </source>
</evidence>
<comment type="PTM">
    <text evidence="12">Upon Fe-S cluster removal intramolecular disulfide bonds are formed.</text>
</comment>
<evidence type="ECO:0000256" key="2">
    <source>
        <dbReference type="ARBA" id="ARBA00006597"/>
    </source>
</evidence>
<organism evidence="14 15">
    <name type="scientific">Streptomyces lannensis</name>
    <dbReference type="NCBI Taxonomy" id="766498"/>
    <lineage>
        <taxon>Bacteria</taxon>
        <taxon>Bacillati</taxon>
        <taxon>Actinomycetota</taxon>
        <taxon>Actinomycetes</taxon>
        <taxon>Kitasatosporales</taxon>
        <taxon>Streptomycetaceae</taxon>
        <taxon>Streptomyces</taxon>
    </lineage>
</organism>
<dbReference type="EMBL" id="BAAAZA010000039">
    <property type="protein sequence ID" value="GAA3898371.1"/>
    <property type="molecule type" value="Genomic_DNA"/>
</dbReference>
<dbReference type="PANTHER" id="PTHR38839:SF5">
    <property type="entry name" value="TRANSCRIPTIONAL REGULATOR WHID"/>
    <property type="match status" value="1"/>
</dbReference>
<keyword evidence="7 12" id="KW-0411">Iron-sulfur</keyword>
<proteinExistence type="inferred from homology"/>
<comment type="caution">
    <text evidence="14">The sequence shown here is derived from an EMBL/GenBank/DDBJ whole genome shotgun (WGS) entry which is preliminary data.</text>
</comment>
<accession>A0ABP7LGA9</accession>
<evidence type="ECO:0000256" key="3">
    <source>
        <dbReference type="ARBA" id="ARBA00022485"/>
    </source>
</evidence>
<dbReference type="InterPro" id="IPR003482">
    <property type="entry name" value="Whib"/>
</dbReference>
<evidence type="ECO:0000256" key="10">
    <source>
        <dbReference type="ARBA" id="ARBA00023157"/>
    </source>
</evidence>
<keyword evidence="8 12" id="KW-0805">Transcription regulation</keyword>
<feature type="binding site" evidence="12">
    <location>
        <position position="22"/>
    </location>
    <ligand>
        <name>[4Fe-4S] cluster</name>
        <dbReference type="ChEBI" id="CHEBI:49883"/>
    </ligand>
</feature>
<comment type="PTM">
    <text evidence="12">The Fe-S cluster can be nitrosylated by nitric oxide (NO).</text>
</comment>
<evidence type="ECO:0000256" key="7">
    <source>
        <dbReference type="ARBA" id="ARBA00023014"/>
    </source>
</evidence>
<gene>
    <name evidence="12" type="primary">whiB</name>
    <name evidence="14" type="ORF">GCM10022207_78470</name>
</gene>
<protein>
    <recommendedName>
        <fullName evidence="12">Transcriptional regulator WhiB</fullName>
    </recommendedName>
</protein>
<feature type="binding site" evidence="12">
    <location>
        <position position="52"/>
    </location>
    <ligand>
        <name>[4Fe-4S] cluster</name>
        <dbReference type="ChEBI" id="CHEBI:49883"/>
    </ligand>
</feature>
<sequence length="106" mass="11733">MDIEEHLSALIEVWSWQSLAACRGLDSAVFYSPPGERGRAKLHRDRQAQEICATCSVRFQCANFALRYGERHGVWGGMSENERCAILDAAHPSATPLDASVRGTEL</sequence>
<keyword evidence="9 12" id="KW-0238">DNA-binding</keyword>
<evidence type="ECO:0000259" key="13">
    <source>
        <dbReference type="PROSITE" id="PS51674"/>
    </source>
</evidence>
<dbReference type="Pfam" id="PF02467">
    <property type="entry name" value="Whib"/>
    <property type="match status" value="1"/>
</dbReference>
<keyword evidence="4 12" id="KW-0963">Cytoplasm</keyword>
<keyword evidence="5 12" id="KW-0479">Metal-binding</keyword>
<keyword evidence="11 12" id="KW-0804">Transcription</keyword>